<evidence type="ECO:0000256" key="1">
    <source>
        <dbReference type="ARBA" id="ARBA00022737"/>
    </source>
</evidence>
<dbReference type="PANTHER" id="PTHR10039:SF5">
    <property type="entry name" value="NACHT DOMAIN-CONTAINING PROTEIN"/>
    <property type="match status" value="1"/>
</dbReference>
<proteinExistence type="predicted"/>
<dbReference type="InterPro" id="IPR056884">
    <property type="entry name" value="NPHP3-like_N"/>
</dbReference>
<evidence type="ECO:0000259" key="2">
    <source>
        <dbReference type="Pfam" id="PF24883"/>
    </source>
</evidence>
<dbReference type="Proteomes" id="UP000054321">
    <property type="component" value="Unassembled WGS sequence"/>
</dbReference>
<name>A0A0C3H228_OIDMZ</name>
<organism evidence="3 4">
    <name type="scientific">Oidiodendron maius (strain Zn)</name>
    <dbReference type="NCBI Taxonomy" id="913774"/>
    <lineage>
        <taxon>Eukaryota</taxon>
        <taxon>Fungi</taxon>
        <taxon>Dikarya</taxon>
        <taxon>Ascomycota</taxon>
        <taxon>Pezizomycotina</taxon>
        <taxon>Leotiomycetes</taxon>
        <taxon>Leotiomycetes incertae sedis</taxon>
        <taxon>Myxotrichaceae</taxon>
        <taxon>Oidiodendron</taxon>
    </lineage>
</organism>
<keyword evidence="1" id="KW-0677">Repeat</keyword>
<dbReference type="Pfam" id="PF24883">
    <property type="entry name" value="NPHP3_N"/>
    <property type="match status" value="1"/>
</dbReference>
<dbReference type="HOGENOM" id="CLU_718784_0_0_1"/>
<dbReference type="OrthoDB" id="427518at2759"/>
<accession>A0A0C3H228</accession>
<gene>
    <name evidence="3" type="ORF">OIDMADRAFT_183304</name>
</gene>
<protein>
    <recommendedName>
        <fullName evidence="2">Nephrocystin 3-like N-terminal domain-containing protein</fullName>
    </recommendedName>
</protein>
<reference evidence="3 4" key="1">
    <citation type="submission" date="2014-04" db="EMBL/GenBank/DDBJ databases">
        <authorList>
            <consortium name="DOE Joint Genome Institute"/>
            <person name="Kuo A."/>
            <person name="Martino E."/>
            <person name="Perotto S."/>
            <person name="Kohler A."/>
            <person name="Nagy L.G."/>
            <person name="Floudas D."/>
            <person name="Copeland A."/>
            <person name="Barry K.W."/>
            <person name="Cichocki N."/>
            <person name="Veneault-Fourrey C."/>
            <person name="LaButti K."/>
            <person name="Lindquist E.A."/>
            <person name="Lipzen A."/>
            <person name="Lundell T."/>
            <person name="Morin E."/>
            <person name="Murat C."/>
            <person name="Sun H."/>
            <person name="Tunlid A."/>
            <person name="Henrissat B."/>
            <person name="Grigoriev I.V."/>
            <person name="Hibbett D.S."/>
            <person name="Martin F."/>
            <person name="Nordberg H.P."/>
            <person name="Cantor M.N."/>
            <person name="Hua S.X."/>
        </authorList>
    </citation>
    <scope>NUCLEOTIDE SEQUENCE [LARGE SCALE GENOMIC DNA]</scope>
    <source>
        <strain evidence="3 4">Zn</strain>
    </source>
</reference>
<feature type="non-terminal residue" evidence="3">
    <location>
        <position position="385"/>
    </location>
</feature>
<evidence type="ECO:0000313" key="3">
    <source>
        <dbReference type="EMBL" id="KIM96576.1"/>
    </source>
</evidence>
<dbReference type="AlphaFoldDB" id="A0A0C3H228"/>
<dbReference type="InParanoid" id="A0A0C3H228"/>
<dbReference type="InterPro" id="IPR027417">
    <property type="entry name" value="P-loop_NTPase"/>
</dbReference>
<dbReference type="EMBL" id="KN832884">
    <property type="protein sequence ID" value="KIM96576.1"/>
    <property type="molecule type" value="Genomic_DNA"/>
</dbReference>
<sequence length="385" mass="44921">MLRSILYDILYQHEGFFYVFQSEYRRQAALQEHSRGDVVKWHYNSLKRVLLSLCDYSPAERLYLIIDAVDESNDKDRREILELLFSLCLKTKHCVVKVFVASRPVGTLESRIDELSFIRLQDQTQLDISRFASDFLKRLKFTGFLDKAIKYIVDNAQGVFLWVKLVGEELVTYYEEGRAENDVFNFLKSLPTELENFYEHMLHKMGRNRADLQTGVKMFRFVLFAYRPLTTSELLHALGIPDNPDTEFVASDEYFHECIPRERRITLCGGNFLEIRQHLGTSRVQVMHQTVREFFLRNNECVASSDFRVSKKDAHICISITCIRYLILCAADMKKMHSGIKSWTWKNFEGFAQYLNDRPLASYALSYLKAHIDGCCGDTAVLRLT</sequence>
<dbReference type="PANTHER" id="PTHR10039">
    <property type="entry name" value="AMELOGENIN"/>
    <property type="match status" value="1"/>
</dbReference>
<keyword evidence="4" id="KW-1185">Reference proteome</keyword>
<evidence type="ECO:0000313" key="4">
    <source>
        <dbReference type="Proteomes" id="UP000054321"/>
    </source>
</evidence>
<dbReference type="SUPFAM" id="SSF52540">
    <property type="entry name" value="P-loop containing nucleoside triphosphate hydrolases"/>
    <property type="match status" value="1"/>
</dbReference>
<feature type="domain" description="Nephrocystin 3-like N-terminal" evidence="2">
    <location>
        <begin position="1"/>
        <end position="103"/>
    </location>
</feature>
<reference evidence="4" key="2">
    <citation type="submission" date="2015-01" db="EMBL/GenBank/DDBJ databases">
        <title>Evolutionary Origins and Diversification of the Mycorrhizal Mutualists.</title>
        <authorList>
            <consortium name="DOE Joint Genome Institute"/>
            <consortium name="Mycorrhizal Genomics Consortium"/>
            <person name="Kohler A."/>
            <person name="Kuo A."/>
            <person name="Nagy L.G."/>
            <person name="Floudas D."/>
            <person name="Copeland A."/>
            <person name="Barry K.W."/>
            <person name="Cichocki N."/>
            <person name="Veneault-Fourrey C."/>
            <person name="LaButti K."/>
            <person name="Lindquist E.A."/>
            <person name="Lipzen A."/>
            <person name="Lundell T."/>
            <person name="Morin E."/>
            <person name="Murat C."/>
            <person name="Riley R."/>
            <person name="Ohm R."/>
            <person name="Sun H."/>
            <person name="Tunlid A."/>
            <person name="Henrissat B."/>
            <person name="Grigoriev I.V."/>
            <person name="Hibbett D.S."/>
            <person name="Martin F."/>
        </authorList>
    </citation>
    <scope>NUCLEOTIDE SEQUENCE [LARGE SCALE GENOMIC DNA]</scope>
    <source>
        <strain evidence="4">Zn</strain>
    </source>
</reference>